<evidence type="ECO:0000313" key="3">
    <source>
        <dbReference type="EMBL" id="KAI5080346.1"/>
    </source>
</evidence>
<dbReference type="InterPro" id="IPR010605">
    <property type="entry name" value="DUF1191"/>
</dbReference>
<keyword evidence="2" id="KW-0472">Membrane</keyword>
<keyword evidence="2" id="KW-0812">Transmembrane</keyword>
<name>A0A9D4V6S8_ADICA</name>
<feature type="transmembrane region" description="Helical" evidence="2">
    <location>
        <begin position="346"/>
        <end position="369"/>
    </location>
</feature>
<gene>
    <name evidence="3" type="ORF">GOP47_0005825</name>
</gene>
<feature type="region of interest" description="Disordered" evidence="1">
    <location>
        <begin position="320"/>
        <end position="340"/>
    </location>
</feature>
<evidence type="ECO:0000256" key="1">
    <source>
        <dbReference type="SAM" id="MobiDB-lite"/>
    </source>
</evidence>
<reference evidence="3 4" key="1">
    <citation type="submission" date="2021-01" db="EMBL/GenBank/DDBJ databases">
        <title>Adiantum capillus-veneris genome.</title>
        <authorList>
            <person name="Fang Y."/>
            <person name="Liao Q."/>
        </authorList>
    </citation>
    <scope>NUCLEOTIDE SEQUENCE [LARGE SCALE GENOMIC DNA]</scope>
    <source>
        <strain evidence="3">H3</strain>
        <tissue evidence="3">Leaf</tissue>
    </source>
</reference>
<dbReference type="EMBL" id="JABFUD020000005">
    <property type="protein sequence ID" value="KAI5080346.1"/>
    <property type="molecule type" value="Genomic_DNA"/>
</dbReference>
<dbReference type="Pfam" id="PF06697">
    <property type="entry name" value="DUF1191"/>
    <property type="match status" value="1"/>
</dbReference>
<protein>
    <recommendedName>
        <fullName evidence="5">Transmembrane protein</fullName>
    </recommendedName>
</protein>
<comment type="caution">
    <text evidence="3">The sequence shown here is derived from an EMBL/GenBank/DDBJ whole genome shotgun (WGS) entry which is preliminary data.</text>
</comment>
<keyword evidence="2" id="KW-1133">Transmembrane helix</keyword>
<dbReference type="OrthoDB" id="1925347at2759"/>
<feature type="transmembrane region" description="Helical" evidence="2">
    <location>
        <begin position="80"/>
        <end position="102"/>
    </location>
</feature>
<dbReference type="PANTHER" id="PTHR33512">
    <property type="entry name" value="PROTEIN, PUTATIVE (DUF1191)-RELATED"/>
    <property type="match status" value="1"/>
</dbReference>
<proteinExistence type="predicted"/>
<accession>A0A9D4V6S8</accession>
<keyword evidence="4" id="KW-1185">Reference proteome</keyword>
<dbReference type="PANTHER" id="PTHR33512:SF14">
    <property type="entry name" value="EXPRESSED PROTEIN"/>
    <property type="match status" value="1"/>
</dbReference>
<dbReference type="Proteomes" id="UP000886520">
    <property type="component" value="Chromosome 5"/>
</dbReference>
<organism evidence="3 4">
    <name type="scientific">Adiantum capillus-veneris</name>
    <name type="common">Maidenhair fern</name>
    <dbReference type="NCBI Taxonomy" id="13818"/>
    <lineage>
        <taxon>Eukaryota</taxon>
        <taxon>Viridiplantae</taxon>
        <taxon>Streptophyta</taxon>
        <taxon>Embryophyta</taxon>
        <taxon>Tracheophyta</taxon>
        <taxon>Polypodiopsida</taxon>
        <taxon>Polypodiidae</taxon>
        <taxon>Polypodiales</taxon>
        <taxon>Pteridineae</taxon>
        <taxon>Pteridaceae</taxon>
        <taxon>Vittarioideae</taxon>
        <taxon>Adiantum</taxon>
    </lineage>
</organism>
<sequence length="418" mass="45166">MVKSCCGVAKSMFYPKEETCCMVYGSVESARREKHAHMVSLPMGEATHGVLLSCSHGVSPNANWCNQMHFSPTIFVVRRVFAVILWGALFSLSAATLSEAFYTSPSMARYSAYAVAVPAGRDASQVAALHGKASGVDRISTSDLQQRQDNERRIQLAAFQQFDSQKTGVLYNVSVTGIPSGYVRAIRLRSGSFRRYGVNISEFTIPIGGIVDPFPERILLVYTRFPNTTLFQSVPAGYVLASAVLSVLVYDAGQLNSSQPPPQISVSATTSLISIRFPQVNSSKCAYFSDNTTAVTIFDLVQGECRVDHLGTFALVRSGSLQAPPPGEEQTPASPRSKKNSNTVKIIAGSVVGGLALLALVTLLAVGIGKRRKDAKLSRMEYQTEQGETLQMATIRNSRVPTATNTRTQATLVNDYAA</sequence>
<dbReference type="GO" id="GO:0016020">
    <property type="term" value="C:membrane"/>
    <property type="evidence" value="ECO:0007669"/>
    <property type="project" value="TreeGrafter"/>
</dbReference>
<evidence type="ECO:0000256" key="2">
    <source>
        <dbReference type="SAM" id="Phobius"/>
    </source>
</evidence>
<evidence type="ECO:0008006" key="5">
    <source>
        <dbReference type="Google" id="ProtNLM"/>
    </source>
</evidence>
<dbReference type="AlphaFoldDB" id="A0A9D4V6S8"/>
<evidence type="ECO:0000313" key="4">
    <source>
        <dbReference type="Proteomes" id="UP000886520"/>
    </source>
</evidence>